<dbReference type="EMBL" id="LNNH01000032">
    <property type="protein sequence ID" value="KWW16500.1"/>
    <property type="molecule type" value="Genomic_DNA"/>
</dbReference>
<dbReference type="RefSeq" id="WP_061143233.1">
    <property type="nucleotide sequence ID" value="NZ_LNNH01000032.1"/>
</dbReference>
<feature type="transmembrane region" description="Helical" evidence="5">
    <location>
        <begin position="272"/>
        <end position="294"/>
    </location>
</feature>
<gene>
    <name evidence="7" type="ORF">AS888_24000</name>
</gene>
<feature type="transmembrane region" description="Helical" evidence="5">
    <location>
        <begin position="12"/>
        <end position="35"/>
    </location>
</feature>
<dbReference type="InterPro" id="IPR004841">
    <property type="entry name" value="AA-permease/SLC12A_dom"/>
</dbReference>
<reference evidence="7 8" key="1">
    <citation type="submission" date="2015-11" db="EMBL/GenBank/DDBJ databases">
        <title>Genome Sequence of Bacillus simplex strain VanAntwerpen2.</title>
        <authorList>
            <person name="Couger M.B."/>
        </authorList>
    </citation>
    <scope>NUCLEOTIDE SEQUENCE [LARGE SCALE GENOMIC DNA]</scope>
    <source>
        <strain evidence="7 8">VanAntwerpen02</strain>
    </source>
</reference>
<dbReference type="InterPro" id="IPR050367">
    <property type="entry name" value="APC_superfamily"/>
</dbReference>
<feature type="transmembrane region" description="Helical" evidence="5">
    <location>
        <begin position="86"/>
        <end position="113"/>
    </location>
</feature>
<feature type="transmembrane region" description="Helical" evidence="5">
    <location>
        <begin position="119"/>
        <end position="140"/>
    </location>
</feature>
<feature type="transmembrane region" description="Helical" evidence="5">
    <location>
        <begin position="41"/>
        <end position="61"/>
    </location>
</feature>
<protein>
    <recommendedName>
        <fullName evidence="6">Amino acid permease/ SLC12A domain-containing protein</fullName>
    </recommendedName>
</protein>
<evidence type="ECO:0000256" key="1">
    <source>
        <dbReference type="ARBA" id="ARBA00004141"/>
    </source>
</evidence>
<dbReference type="GO" id="GO:0016020">
    <property type="term" value="C:membrane"/>
    <property type="evidence" value="ECO:0007669"/>
    <property type="project" value="UniProtKB-SubCell"/>
</dbReference>
<evidence type="ECO:0000256" key="2">
    <source>
        <dbReference type="ARBA" id="ARBA00022692"/>
    </source>
</evidence>
<dbReference type="Proteomes" id="UP000064189">
    <property type="component" value="Unassembled WGS sequence"/>
</dbReference>
<dbReference type="PIRSF" id="PIRSF006060">
    <property type="entry name" value="AA_transporter"/>
    <property type="match status" value="1"/>
</dbReference>
<comment type="subcellular location">
    <subcellularLocation>
        <location evidence="1">Membrane</location>
        <topology evidence="1">Multi-pass membrane protein</topology>
    </subcellularLocation>
</comment>
<evidence type="ECO:0000313" key="7">
    <source>
        <dbReference type="EMBL" id="KWW16500.1"/>
    </source>
</evidence>
<feature type="transmembrane region" description="Helical" evidence="5">
    <location>
        <begin position="356"/>
        <end position="374"/>
    </location>
</feature>
<feature type="transmembrane region" description="Helical" evidence="5">
    <location>
        <begin position="410"/>
        <end position="427"/>
    </location>
</feature>
<feature type="transmembrane region" description="Helical" evidence="5">
    <location>
        <begin position="332"/>
        <end position="350"/>
    </location>
</feature>
<evidence type="ECO:0000256" key="5">
    <source>
        <dbReference type="SAM" id="Phobius"/>
    </source>
</evidence>
<evidence type="ECO:0000256" key="4">
    <source>
        <dbReference type="ARBA" id="ARBA00023136"/>
    </source>
</evidence>
<evidence type="ECO:0000259" key="6">
    <source>
        <dbReference type="Pfam" id="PF00324"/>
    </source>
</evidence>
<keyword evidence="8" id="KW-1185">Reference proteome</keyword>
<sequence length="451" mass="49186">MENAKLRRSLTVFPLVIFGLAYMAPTTVFSTYGVVAEITKGMVPAAYIIALVGMLFTAYSYGQMVKAYPVSGSAYTFTQKAFNPHLGFLVGWVILLDYLFLPMINGLLIAIYLNAYFPSIPFSAWLIGFVLLITFVNIIGVKIATKINILLVGCQFSIIAIFTFLSIKGLLTGMGSGTLFMHSPFVNGEIPLSLVLAGSSILCLSFLGFDAVTTFSEETINPKKTIPRAIFLVALIGGGLFIAISYICQLVYPNFQAFNDPDSAALEIAMYIGGNLFQSIFLAGYITGGLASGLSAHASVSRLLYAMGRDGVLPKKIFGHIHPKFRTPTHNIILVGIFALSALFVDLVTASSFINFGALVAFTFVNLSVISHYFMREKQRDGINTLKYLILPLMGASFTIWLWTSLDLKALFLGLGWFGIGFILLLSNTKMFSKRPPELSIDSVAETEIQA</sequence>
<feature type="transmembrane region" description="Helical" evidence="5">
    <location>
        <begin position="386"/>
        <end position="404"/>
    </location>
</feature>
<name>A0A120GNU0_9BACI</name>
<dbReference type="AlphaFoldDB" id="A0A120GNU0"/>
<feature type="transmembrane region" description="Helical" evidence="5">
    <location>
        <begin position="190"/>
        <end position="209"/>
    </location>
</feature>
<comment type="caution">
    <text evidence="7">The sequence shown here is derived from an EMBL/GenBank/DDBJ whole genome shotgun (WGS) entry which is preliminary data.</text>
</comment>
<feature type="transmembrane region" description="Helical" evidence="5">
    <location>
        <begin position="147"/>
        <end position="170"/>
    </location>
</feature>
<keyword evidence="2 5" id="KW-0812">Transmembrane</keyword>
<evidence type="ECO:0000256" key="3">
    <source>
        <dbReference type="ARBA" id="ARBA00022989"/>
    </source>
</evidence>
<accession>A0A120GNU0</accession>
<feature type="transmembrane region" description="Helical" evidence="5">
    <location>
        <begin position="229"/>
        <end position="252"/>
    </location>
</feature>
<dbReference type="Pfam" id="PF00324">
    <property type="entry name" value="AA_permease"/>
    <property type="match status" value="1"/>
</dbReference>
<organism evidence="7 8">
    <name type="scientific">Peribacillus simplex</name>
    <dbReference type="NCBI Taxonomy" id="1478"/>
    <lineage>
        <taxon>Bacteria</taxon>
        <taxon>Bacillati</taxon>
        <taxon>Bacillota</taxon>
        <taxon>Bacilli</taxon>
        <taxon>Bacillales</taxon>
        <taxon>Bacillaceae</taxon>
        <taxon>Peribacillus</taxon>
    </lineage>
</organism>
<dbReference type="Gene3D" id="1.20.1740.10">
    <property type="entry name" value="Amino acid/polyamine transporter I"/>
    <property type="match status" value="1"/>
</dbReference>
<evidence type="ECO:0000313" key="8">
    <source>
        <dbReference type="Proteomes" id="UP000064189"/>
    </source>
</evidence>
<keyword evidence="3 5" id="KW-1133">Transmembrane helix</keyword>
<feature type="domain" description="Amino acid permease/ SLC12A" evidence="6">
    <location>
        <begin position="17"/>
        <end position="402"/>
    </location>
</feature>
<proteinExistence type="predicted"/>
<dbReference type="GO" id="GO:0055085">
    <property type="term" value="P:transmembrane transport"/>
    <property type="evidence" value="ECO:0007669"/>
    <property type="project" value="InterPro"/>
</dbReference>
<dbReference type="PANTHER" id="PTHR42770">
    <property type="entry name" value="AMINO ACID TRANSPORTER-RELATED"/>
    <property type="match status" value="1"/>
</dbReference>
<dbReference type="PANTHER" id="PTHR42770:SF8">
    <property type="entry name" value="PUTRESCINE IMPORTER PUUP"/>
    <property type="match status" value="1"/>
</dbReference>
<keyword evidence="4 5" id="KW-0472">Membrane</keyword>